<feature type="short sequence motif" description="Histidine triad motif" evidence="1">
    <location>
        <begin position="123"/>
        <end position="127"/>
    </location>
</feature>
<evidence type="ECO:0000259" key="2">
    <source>
        <dbReference type="PROSITE" id="PS51084"/>
    </source>
</evidence>
<dbReference type="AlphaFoldDB" id="A0AAU2JZK3"/>
<reference evidence="3" key="1">
    <citation type="submission" date="2022-10" db="EMBL/GenBank/DDBJ databases">
        <title>The complete genomes of actinobacterial strains from the NBC collection.</title>
        <authorList>
            <person name="Joergensen T.S."/>
            <person name="Alvarez Arevalo M."/>
            <person name="Sterndorff E.B."/>
            <person name="Faurdal D."/>
            <person name="Vuksanovic O."/>
            <person name="Mourched A.-S."/>
            <person name="Charusanti P."/>
            <person name="Shaw S."/>
            <person name="Blin K."/>
            <person name="Weber T."/>
        </authorList>
    </citation>
    <scope>NUCLEOTIDE SEQUENCE</scope>
    <source>
        <strain evidence="3">NBC_00049</strain>
    </source>
</reference>
<dbReference type="Gene3D" id="3.30.428.10">
    <property type="entry name" value="HIT-like"/>
    <property type="match status" value="1"/>
</dbReference>
<dbReference type="GO" id="GO:0003824">
    <property type="term" value="F:catalytic activity"/>
    <property type="evidence" value="ECO:0007669"/>
    <property type="project" value="InterPro"/>
</dbReference>
<dbReference type="SUPFAM" id="SSF54197">
    <property type="entry name" value="HIT-like"/>
    <property type="match status" value="1"/>
</dbReference>
<feature type="domain" description="HIT" evidence="2">
    <location>
        <begin position="29"/>
        <end position="140"/>
    </location>
</feature>
<accession>A0AAU2JZK3</accession>
<evidence type="ECO:0000313" key="3">
    <source>
        <dbReference type="EMBL" id="WTU77217.1"/>
    </source>
</evidence>
<dbReference type="EMBL" id="CP108264">
    <property type="protein sequence ID" value="WTU77217.1"/>
    <property type="molecule type" value="Genomic_DNA"/>
</dbReference>
<dbReference type="PROSITE" id="PS51084">
    <property type="entry name" value="HIT_2"/>
    <property type="match status" value="1"/>
</dbReference>
<name>A0AAU2JZK3_9ACTN</name>
<proteinExistence type="predicted"/>
<protein>
    <submittedName>
        <fullName evidence="3">HIT domain-containing protein</fullName>
    </submittedName>
</protein>
<dbReference type="InterPro" id="IPR036265">
    <property type="entry name" value="HIT-like_sf"/>
</dbReference>
<evidence type="ECO:0000256" key="1">
    <source>
        <dbReference type="PROSITE-ProRule" id="PRU00464"/>
    </source>
</evidence>
<organism evidence="3">
    <name type="scientific">Streptomyces sp. NBC_00049</name>
    <dbReference type="NCBI Taxonomy" id="2903617"/>
    <lineage>
        <taxon>Bacteria</taxon>
        <taxon>Bacillati</taxon>
        <taxon>Actinomycetota</taxon>
        <taxon>Actinomycetes</taxon>
        <taxon>Kitasatosporales</taxon>
        <taxon>Streptomycetaceae</taxon>
        <taxon>Streptomyces</taxon>
    </lineage>
</organism>
<gene>
    <name evidence="3" type="ORF">OG327_29950</name>
</gene>
<sequence>MTSSPTPPRPPELAAGRWAEHFEEHMAGIGCPMCGNDFDAEDIGWGILLRRGEVANAYLWRSGQIRGYCVLIQWDGHVAEPTQLPDAAAAAFFRDTLALGRAIEAHYEPLKTNHCTLGNVLPHLHTHVIPRYAAGVDPGPGRPLPFTFLDEGRQPEEQLQHDAARLRLLLTDPAI</sequence>
<dbReference type="InterPro" id="IPR011146">
    <property type="entry name" value="HIT-like"/>
</dbReference>
<dbReference type="Pfam" id="PF01230">
    <property type="entry name" value="HIT"/>
    <property type="match status" value="1"/>
</dbReference>